<protein>
    <recommendedName>
        <fullName evidence="4">Outer membrane beta-barrel domain-containing protein</fullName>
    </recommendedName>
</protein>
<proteinExistence type="predicted"/>
<evidence type="ECO:0000256" key="1">
    <source>
        <dbReference type="SAM" id="SignalP"/>
    </source>
</evidence>
<keyword evidence="3" id="KW-1185">Reference proteome</keyword>
<feature type="chain" id="PRO_5002112145" description="Outer membrane beta-barrel domain-containing protein" evidence="1">
    <location>
        <begin position="24"/>
        <end position="209"/>
    </location>
</feature>
<dbReference type="OrthoDB" id="9150045at2"/>
<name>A0A0B4XT42_9GAMM</name>
<dbReference type="HOGENOM" id="CLU_104558_0_0_6"/>
<dbReference type="Gene3D" id="2.40.160.20">
    <property type="match status" value="1"/>
</dbReference>
<evidence type="ECO:0000313" key="2">
    <source>
        <dbReference type="EMBL" id="AJD49457.1"/>
    </source>
</evidence>
<reference evidence="2 3" key="1">
    <citation type="journal article" date="2012" name="J. Bacteriol.">
        <title>Genome sequence of an alkane-degrading bacterium, Alcanivorax pacificus type strain W11-5, isolated from deep sea sediment.</title>
        <authorList>
            <person name="Lai Q."/>
            <person name="Shao Z."/>
        </authorList>
    </citation>
    <scope>NUCLEOTIDE SEQUENCE [LARGE SCALE GENOMIC DNA]</scope>
    <source>
        <strain evidence="2 3">W11-5</strain>
    </source>
</reference>
<dbReference type="RefSeq" id="WP_008733579.1">
    <property type="nucleotide sequence ID" value="NZ_CP004387.1"/>
</dbReference>
<accession>A0A0B4XT42</accession>
<dbReference type="InterPro" id="IPR030820">
    <property type="entry name" value="OMP_myx_plus_Proteobacteria"/>
</dbReference>
<dbReference type="SUPFAM" id="SSF56925">
    <property type="entry name" value="OMPA-like"/>
    <property type="match status" value="1"/>
</dbReference>
<dbReference type="AlphaFoldDB" id="A0A0B4XT42"/>
<gene>
    <name evidence="2" type="ORF">S7S_15225</name>
</gene>
<dbReference type="Proteomes" id="UP000006764">
    <property type="component" value="Chromosome"/>
</dbReference>
<dbReference type="InterPro" id="IPR011250">
    <property type="entry name" value="OMP/PagP_B-barrel"/>
</dbReference>
<sequence>MANRIQCAVLSAALALTTVPALAQVPGDLSPEVTTRRVSEAQIEGSNIEIGLYGGLINIEDFGSSGLVGARLGYHLSEDVFFEAAVAQAKAGDSSFETLNPGVSLLDGDERDFRYYNFSVGYQLLPGEAFLSSRRAYNSAFYLLGGAGSTRFAGDDHFTLSLGAGYRLILADWLTLRMEMRDHLFELDITGRNKTTHNLEWTLGLGGFF</sequence>
<evidence type="ECO:0000313" key="3">
    <source>
        <dbReference type="Proteomes" id="UP000006764"/>
    </source>
</evidence>
<keyword evidence="1" id="KW-0732">Signal</keyword>
<dbReference type="STRING" id="391936.S7S_15225"/>
<evidence type="ECO:0008006" key="4">
    <source>
        <dbReference type="Google" id="ProtNLM"/>
    </source>
</evidence>
<dbReference type="EMBL" id="CP004387">
    <property type="protein sequence ID" value="AJD49457.1"/>
    <property type="molecule type" value="Genomic_DNA"/>
</dbReference>
<feature type="signal peptide" evidence="1">
    <location>
        <begin position="1"/>
        <end position="23"/>
    </location>
</feature>
<dbReference type="NCBIfam" id="TIGR04565">
    <property type="entry name" value="OMP_myx_plus"/>
    <property type="match status" value="1"/>
</dbReference>
<dbReference type="KEGG" id="apac:S7S_15225"/>
<organism evidence="2 3">
    <name type="scientific">Isoalcanivorax pacificus W11-5</name>
    <dbReference type="NCBI Taxonomy" id="391936"/>
    <lineage>
        <taxon>Bacteria</taxon>
        <taxon>Pseudomonadati</taxon>
        <taxon>Pseudomonadota</taxon>
        <taxon>Gammaproteobacteria</taxon>
        <taxon>Oceanospirillales</taxon>
        <taxon>Alcanivoracaceae</taxon>
        <taxon>Isoalcanivorax</taxon>
    </lineage>
</organism>